<organism evidence="4">
    <name type="scientific">Volvox carteri f. nagariensis</name>
    <dbReference type="NCBI Taxonomy" id="3068"/>
    <lineage>
        <taxon>Eukaryota</taxon>
        <taxon>Viridiplantae</taxon>
        <taxon>Chlorophyta</taxon>
        <taxon>core chlorophytes</taxon>
        <taxon>Chlorophyceae</taxon>
        <taxon>CS clade</taxon>
        <taxon>Chlamydomonadales</taxon>
        <taxon>Volvocaceae</taxon>
        <taxon>Volvox</taxon>
    </lineage>
</organism>
<name>D8UHF9_VOLCA</name>
<accession>D8UHF9</accession>
<dbReference type="AlphaFoldDB" id="D8UHF9"/>
<sequence>MLLPVLILYLLAFGGALAALSDYRSATAQLKRLHAELSADERPSNDNGMAGTAASGTAAAAGDGEQNLRYFTRRQLQADSLPPPPPTMPWLRFYAAWYKGAAARSIPSLKSCWSE</sequence>
<evidence type="ECO:0000313" key="4">
    <source>
        <dbReference type="Proteomes" id="UP000001058"/>
    </source>
</evidence>
<dbReference type="GeneID" id="9623211"/>
<evidence type="ECO:0000313" key="3">
    <source>
        <dbReference type="EMBL" id="EFJ40846.1"/>
    </source>
</evidence>
<reference evidence="3 4" key="1">
    <citation type="journal article" date="2010" name="Science">
        <title>Genomic analysis of organismal complexity in the multicellular green alga Volvox carteri.</title>
        <authorList>
            <person name="Prochnik S.E."/>
            <person name="Umen J."/>
            <person name="Nedelcu A.M."/>
            <person name="Hallmann A."/>
            <person name="Miller S.M."/>
            <person name="Nishii I."/>
            <person name="Ferris P."/>
            <person name="Kuo A."/>
            <person name="Mitros T."/>
            <person name="Fritz-Laylin L.K."/>
            <person name="Hellsten U."/>
            <person name="Chapman J."/>
            <person name="Simakov O."/>
            <person name="Rensing S.A."/>
            <person name="Terry A."/>
            <person name="Pangilinan J."/>
            <person name="Kapitonov V."/>
            <person name="Jurka J."/>
            <person name="Salamov A."/>
            <person name="Shapiro H."/>
            <person name="Schmutz J."/>
            <person name="Grimwood J."/>
            <person name="Lindquist E."/>
            <person name="Lucas S."/>
            <person name="Grigoriev I.V."/>
            <person name="Schmitt R."/>
            <person name="Kirk D."/>
            <person name="Rokhsar D.S."/>
        </authorList>
    </citation>
    <scope>NUCLEOTIDE SEQUENCE [LARGE SCALE GENOMIC DNA]</scope>
    <source>
        <strain evidence="4">f. Nagariensis / Eve</strain>
    </source>
</reference>
<feature type="compositionally biased region" description="Low complexity" evidence="1">
    <location>
        <begin position="48"/>
        <end position="61"/>
    </location>
</feature>
<evidence type="ECO:0000256" key="2">
    <source>
        <dbReference type="SAM" id="SignalP"/>
    </source>
</evidence>
<keyword evidence="4" id="KW-1185">Reference proteome</keyword>
<gene>
    <name evidence="3" type="ORF">VOLCADRAFT_99294</name>
</gene>
<dbReference type="Proteomes" id="UP000001058">
    <property type="component" value="Unassembled WGS sequence"/>
</dbReference>
<evidence type="ECO:0000256" key="1">
    <source>
        <dbReference type="SAM" id="MobiDB-lite"/>
    </source>
</evidence>
<dbReference type="RefSeq" id="XP_002958115.1">
    <property type="nucleotide sequence ID" value="XM_002958069.1"/>
</dbReference>
<dbReference type="EMBL" id="GL378406">
    <property type="protein sequence ID" value="EFJ40846.1"/>
    <property type="molecule type" value="Genomic_DNA"/>
</dbReference>
<protein>
    <submittedName>
        <fullName evidence="3">Uncharacterized protein</fullName>
    </submittedName>
</protein>
<feature type="region of interest" description="Disordered" evidence="1">
    <location>
        <begin position="37"/>
        <end position="61"/>
    </location>
</feature>
<proteinExistence type="predicted"/>
<keyword evidence="2" id="KW-0732">Signal</keyword>
<dbReference type="KEGG" id="vcn:VOLCADRAFT_99294"/>
<feature type="signal peptide" evidence="2">
    <location>
        <begin position="1"/>
        <end position="18"/>
    </location>
</feature>
<feature type="chain" id="PRO_5003124525" evidence="2">
    <location>
        <begin position="19"/>
        <end position="115"/>
    </location>
</feature>
<dbReference type="InParanoid" id="D8UHF9"/>